<proteinExistence type="inferred from homology"/>
<dbReference type="Pfam" id="PF00480">
    <property type="entry name" value="ROK"/>
    <property type="match status" value="1"/>
</dbReference>
<keyword evidence="6" id="KW-1185">Reference proteome</keyword>
<keyword evidence="3" id="KW-0859">Xylose metabolism</keyword>
<dbReference type="Gene3D" id="3.30.420.40">
    <property type="match status" value="2"/>
</dbReference>
<evidence type="ECO:0000256" key="2">
    <source>
        <dbReference type="ARBA" id="ARBA00006479"/>
    </source>
</evidence>
<evidence type="ECO:0000313" key="5">
    <source>
        <dbReference type="EMBL" id="MBB3153676.1"/>
    </source>
</evidence>
<dbReference type="AlphaFoldDB" id="A0A7W5C9K4"/>
<dbReference type="GO" id="GO:0042732">
    <property type="term" value="P:D-xylose metabolic process"/>
    <property type="evidence" value="ECO:0007669"/>
    <property type="project" value="UniProtKB-KW"/>
</dbReference>
<dbReference type="InterPro" id="IPR043129">
    <property type="entry name" value="ATPase_NBD"/>
</dbReference>
<dbReference type="InterPro" id="IPR000600">
    <property type="entry name" value="ROK"/>
</dbReference>
<dbReference type="RefSeq" id="WP_183565719.1">
    <property type="nucleotide sequence ID" value="NZ_CBCSLB010000010.1"/>
</dbReference>
<dbReference type="InterPro" id="IPR036390">
    <property type="entry name" value="WH_DNA-bd_sf"/>
</dbReference>
<dbReference type="SUPFAM" id="SSF46785">
    <property type="entry name" value="Winged helix' DNA-binding domain"/>
    <property type="match status" value="1"/>
</dbReference>
<dbReference type="Proteomes" id="UP000518605">
    <property type="component" value="Unassembled WGS sequence"/>
</dbReference>
<dbReference type="PANTHER" id="PTHR18964">
    <property type="entry name" value="ROK (REPRESSOR, ORF, KINASE) FAMILY"/>
    <property type="match status" value="1"/>
</dbReference>
<protein>
    <submittedName>
        <fullName evidence="5">Putative NBD/HSP70 family sugar kinase</fullName>
    </submittedName>
</protein>
<dbReference type="SUPFAM" id="SSF53067">
    <property type="entry name" value="Actin-like ATPase domain"/>
    <property type="match status" value="1"/>
</dbReference>
<keyword evidence="5" id="KW-0418">Kinase</keyword>
<comment type="function">
    <text evidence="1">Transcriptional repressor of xylose-utilizing enzymes.</text>
</comment>
<dbReference type="InterPro" id="IPR036388">
    <property type="entry name" value="WH-like_DNA-bd_sf"/>
</dbReference>
<dbReference type="EMBL" id="JACHXW010000011">
    <property type="protein sequence ID" value="MBB3153676.1"/>
    <property type="molecule type" value="Genomic_DNA"/>
</dbReference>
<evidence type="ECO:0000256" key="1">
    <source>
        <dbReference type="ARBA" id="ARBA00002486"/>
    </source>
</evidence>
<dbReference type="Pfam" id="PF13412">
    <property type="entry name" value="HTH_24"/>
    <property type="match status" value="1"/>
</dbReference>
<dbReference type="GO" id="GO:0006355">
    <property type="term" value="P:regulation of DNA-templated transcription"/>
    <property type="evidence" value="ECO:0007669"/>
    <property type="project" value="InterPro"/>
</dbReference>
<feature type="domain" description="HTH crp-type" evidence="4">
    <location>
        <begin position="19"/>
        <end position="74"/>
    </location>
</feature>
<evidence type="ECO:0000259" key="4">
    <source>
        <dbReference type="SMART" id="SM00419"/>
    </source>
</evidence>
<evidence type="ECO:0000313" key="6">
    <source>
        <dbReference type="Proteomes" id="UP000518605"/>
    </source>
</evidence>
<name>A0A7W5C9K4_9BACL</name>
<dbReference type="Gene3D" id="1.10.10.10">
    <property type="entry name" value="Winged helix-like DNA-binding domain superfamily/Winged helix DNA-binding domain"/>
    <property type="match status" value="1"/>
</dbReference>
<keyword evidence="5" id="KW-0808">Transferase</keyword>
<dbReference type="PANTHER" id="PTHR18964:SF149">
    <property type="entry name" value="BIFUNCTIONAL UDP-N-ACETYLGLUCOSAMINE 2-EPIMERASE_N-ACETYLMANNOSAMINE KINASE"/>
    <property type="match status" value="1"/>
</dbReference>
<dbReference type="GO" id="GO:0016301">
    <property type="term" value="F:kinase activity"/>
    <property type="evidence" value="ECO:0007669"/>
    <property type="project" value="UniProtKB-KW"/>
</dbReference>
<reference evidence="5 6" key="1">
    <citation type="submission" date="2020-08" db="EMBL/GenBank/DDBJ databases">
        <title>Genomic Encyclopedia of Type Strains, Phase III (KMG-III): the genomes of soil and plant-associated and newly described type strains.</title>
        <authorList>
            <person name="Whitman W."/>
        </authorList>
    </citation>
    <scope>NUCLEOTIDE SEQUENCE [LARGE SCALE GENOMIC DNA]</scope>
    <source>
        <strain evidence="5 6">CECT 8234</strain>
    </source>
</reference>
<comment type="caution">
    <text evidence="5">The sequence shown here is derived from an EMBL/GenBank/DDBJ whole genome shotgun (WGS) entry which is preliminary data.</text>
</comment>
<sequence>MKKHDQDFMKRQNRLTVFEIIKNQHPISRASIAKQTGMSPTTVSRIVGELTEQGYLLNSDQVSAGLGRKSTLLGMVNASVLSVGVDLDRSLMSIGIVDLQGKLVCGSKYPRIPDESPETTLIRISEAIEQLMQQQEIDRTRIVGIGVGLPGIVNNEEGIVVFSVQLGWKNVKLAERLKELNGFDIAVDNELKVRALAEHLKGAAFGSRRTALLGFGHGVGSAIILEGEIYRGVMNSAGEIGHTTVDPSGMMCDCGKAGCLQTYINISSLLSEANRIRPIGTIEELFEAKRAGEHWAIHLIDRALMYMAITINNVVCMYNPDSVILSGELVDKFPDIHDEVEKIYLSRFLWEPLRDSFTFHRSMLNERGVMIGSGLLSQNRFFALE</sequence>
<comment type="similarity">
    <text evidence="2">Belongs to the ROK (NagC/XylR) family.</text>
</comment>
<keyword evidence="3" id="KW-0119">Carbohydrate metabolism</keyword>
<organism evidence="5 6">
    <name type="scientific">Paenibacillus endophyticus</name>
    <dbReference type="NCBI Taxonomy" id="1294268"/>
    <lineage>
        <taxon>Bacteria</taxon>
        <taxon>Bacillati</taxon>
        <taxon>Bacillota</taxon>
        <taxon>Bacilli</taxon>
        <taxon>Bacillales</taxon>
        <taxon>Paenibacillaceae</taxon>
        <taxon>Paenibacillus</taxon>
    </lineage>
</organism>
<evidence type="ECO:0000256" key="3">
    <source>
        <dbReference type="ARBA" id="ARBA00022629"/>
    </source>
</evidence>
<dbReference type="InterPro" id="IPR012318">
    <property type="entry name" value="HTH_CRP"/>
</dbReference>
<gene>
    <name evidence="5" type="ORF">FHS16_003751</name>
</gene>
<dbReference type="GO" id="GO:0003677">
    <property type="term" value="F:DNA binding"/>
    <property type="evidence" value="ECO:0007669"/>
    <property type="project" value="InterPro"/>
</dbReference>
<dbReference type="SMART" id="SM00419">
    <property type="entry name" value="HTH_CRP"/>
    <property type="match status" value="1"/>
</dbReference>
<accession>A0A7W5C9K4</accession>